<keyword evidence="3" id="KW-1185">Reference proteome</keyword>
<evidence type="ECO:0008006" key="4">
    <source>
        <dbReference type="Google" id="ProtNLM"/>
    </source>
</evidence>
<organism evidence="2 3">
    <name type="scientific">Deinococcus cellulosilyticus (strain DSM 18568 / NBRC 106333 / KACC 11606 / 5516J-15)</name>
    <dbReference type="NCBI Taxonomy" id="1223518"/>
    <lineage>
        <taxon>Bacteria</taxon>
        <taxon>Thermotogati</taxon>
        <taxon>Deinococcota</taxon>
        <taxon>Deinococci</taxon>
        <taxon>Deinococcales</taxon>
        <taxon>Deinococcaceae</taxon>
        <taxon>Deinococcus</taxon>
    </lineage>
</organism>
<protein>
    <recommendedName>
        <fullName evidence="4">Serine active site containing 1-like protein</fullName>
    </recommendedName>
</protein>
<feature type="transmembrane region" description="Helical" evidence="1">
    <location>
        <begin position="312"/>
        <end position="331"/>
    </location>
</feature>
<reference evidence="2 3" key="1">
    <citation type="submission" date="2019-07" db="EMBL/GenBank/DDBJ databases">
        <title>Whole genome shotgun sequence of Deinococcus cellulosilyticus NBRC 106333.</title>
        <authorList>
            <person name="Hosoyama A."/>
            <person name="Uohara A."/>
            <person name="Ohji S."/>
            <person name="Ichikawa N."/>
        </authorList>
    </citation>
    <scope>NUCLEOTIDE SEQUENCE [LARGE SCALE GENOMIC DNA]</scope>
    <source>
        <strain evidence="2 3">NBRC 106333</strain>
    </source>
</reference>
<comment type="caution">
    <text evidence="2">The sequence shown here is derived from an EMBL/GenBank/DDBJ whole genome shotgun (WGS) entry which is preliminary data.</text>
</comment>
<sequence>MQQAARDVTRPKPERKDIQALWGGILFSALFTLLVWVLDFRLEPLRQTFLPDQGASWYFWKLPNPTFWTQFSAWFLYLAHQILIWGLIYYAQTRVKKYTAGLHPVNVWALGVNAVFVLLHLLQTHLFYDGLAQDVSIYSSQGSVIVLLVLVLIMENKRRGMFFGKKAPIKATIVDAVRKYHGYFFSWAVVYTFWYHPMETTSGHLLGTFYTLMLMLQGSLFLTRIHVNRYWTLVQELLVVIHGSIVALSNTNGLWPMFAFGFLGIFIVTQMHGLGWSRLTRWIITALFSGWVIYVYSGRGWDKLNEIVRIPVIDYVLVFVLAGLVWLLIWIGKGIRRFQRS</sequence>
<keyword evidence="1" id="KW-0472">Membrane</keyword>
<dbReference type="Proteomes" id="UP000321306">
    <property type="component" value="Unassembled WGS sequence"/>
</dbReference>
<dbReference type="EMBL" id="BJXB01000027">
    <property type="protein sequence ID" value="GEM49054.1"/>
    <property type="molecule type" value="Genomic_DNA"/>
</dbReference>
<feature type="transmembrane region" description="Helical" evidence="1">
    <location>
        <begin position="180"/>
        <end position="197"/>
    </location>
</feature>
<feature type="transmembrane region" description="Helical" evidence="1">
    <location>
        <begin position="135"/>
        <end position="153"/>
    </location>
</feature>
<evidence type="ECO:0000256" key="1">
    <source>
        <dbReference type="SAM" id="Phobius"/>
    </source>
</evidence>
<dbReference type="RefSeq" id="WP_146888899.1">
    <property type="nucleotide sequence ID" value="NZ_BJXB01000027.1"/>
</dbReference>
<evidence type="ECO:0000313" key="2">
    <source>
        <dbReference type="EMBL" id="GEM49054.1"/>
    </source>
</evidence>
<proteinExistence type="predicted"/>
<feature type="transmembrane region" description="Helical" evidence="1">
    <location>
        <begin position="20"/>
        <end position="38"/>
    </location>
</feature>
<gene>
    <name evidence="2" type="ORF">DC3_46890</name>
</gene>
<keyword evidence="1" id="KW-0812">Transmembrane</keyword>
<feature type="transmembrane region" description="Helical" evidence="1">
    <location>
        <begin position="279"/>
        <end position="297"/>
    </location>
</feature>
<dbReference type="AlphaFoldDB" id="A0A511N8A5"/>
<feature type="transmembrane region" description="Helical" evidence="1">
    <location>
        <begin position="230"/>
        <end position="248"/>
    </location>
</feature>
<feature type="transmembrane region" description="Helical" evidence="1">
    <location>
        <begin position="203"/>
        <end position="223"/>
    </location>
</feature>
<evidence type="ECO:0000313" key="3">
    <source>
        <dbReference type="Proteomes" id="UP000321306"/>
    </source>
</evidence>
<keyword evidence="1" id="KW-1133">Transmembrane helix</keyword>
<dbReference type="OrthoDB" id="57937at2"/>
<feature type="transmembrane region" description="Helical" evidence="1">
    <location>
        <begin position="67"/>
        <end position="90"/>
    </location>
</feature>
<name>A0A511N8A5_DEIC1</name>
<feature type="transmembrane region" description="Helical" evidence="1">
    <location>
        <begin position="254"/>
        <end position="272"/>
    </location>
</feature>
<feature type="transmembrane region" description="Helical" evidence="1">
    <location>
        <begin position="102"/>
        <end position="123"/>
    </location>
</feature>
<accession>A0A511N8A5</accession>